<feature type="compositionally biased region" description="Acidic residues" evidence="5">
    <location>
        <begin position="377"/>
        <end position="394"/>
    </location>
</feature>
<dbReference type="Pfam" id="PF03098">
    <property type="entry name" value="An_peroxidase"/>
    <property type="match status" value="1"/>
</dbReference>
<evidence type="ECO:0000256" key="2">
    <source>
        <dbReference type="ARBA" id="ARBA00023015"/>
    </source>
</evidence>
<dbReference type="Proteomes" id="UP000675881">
    <property type="component" value="Chromosome 14"/>
</dbReference>
<evidence type="ECO:0000256" key="3">
    <source>
        <dbReference type="ARBA" id="ARBA00023125"/>
    </source>
</evidence>
<feature type="chain" id="PRO_5043882225" evidence="6">
    <location>
        <begin position="22"/>
        <end position="394"/>
    </location>
</feature>
<dbReference type="SUPFAM" id="SSF48113">
    <property type="entry name" value="Heme-dependent peroxidases"/>
    <property type="match status" value="1"/>
</dbReference>
<gene>
    <name evidence="8" type="ORF">LSAA_5494</name>
</gene>
<proteinExistence type="inferred from homology"/>
<dbReference type="InterPro" id="IPR037241">
    <property type="entry name" value="E2F-DP_heterodim"/>
</dbReference>
<evidence type="ECO:0000256" key="4">
    <source>
        <dbReference type="ARBA" id="ARBA00023163"/>
    </source>
</evidence>
<dbReference type="Pfam" id="PF08781">
    <property type="entry name" value="DP"/>
    <property type="match status" value="1"/>
</dbReference>
<dbReference type="InterPro" id="IPR019791">
    <property type="entry name" value="Haem_peroxidase_animal"/>
</dbReference>
<dbReference type="SUPFAM" id="SSF144074">
    <property type="entry name" value="E2F-DP heterodimerization region"/>
    <property type="match status" value="1"/>
</dbReference>
<dbReference type="InterPro" id="IPR037120">
    <property type="entry name" value="Haem_peroxidase_sf_animal"/>
</dbReference>
<dbReference type="GO" id="GO:0003677">
    <property type="term" value="F:DNA binding"/>
    <property type="evidence" value="ECO:0007669"/>
    <property type="project" value="UniProtKB-KW"/>
</dbReference>
<dbReference type="Gene3D" id="1.20.140.80">
    <property type="entry name" value="Transcription factor DP"/>
    <property type="match status" value="1"/>
</dbReference>
<feature type="compositionally biased region" description="Low complexity" evidence="5">
    <location>
        <begin position="149"/>
        <end position="166"/>
    </location>
</feature>
<feature type="domain" description="Transcription factor DP C-terminal" evidence="7">
    <location>
        <begin position="304"/>
        <end position="342"/>
    </location>
</feature>
<dbReference type="OrthoDB" id="552115at2759"/>
<protein>
    <submittedName>
        <fullName evidence="8">(salmon louse) hypothetical protein</fullName>
    </submittedName>
</protein>
<evidence type="ECO:0000256" key="5">
    <source>
        <dbReference type="SAM" id="MobiDB-lite"/>
    </source>
</evidence>
<keyword evidence="3" id="KW-0238">DNA-binding</keyword>
<evidence type="ECO:0000256" key="1">
    <source>
        <dbReference type="ARBA" id="ARBA00010940"/>
    </source>
</evidence>
<reference evidence="8" key="1">
    <citation type="submission" date="2021-02" db="EMBL/GenBank/DDBJ databases">
        <authorList>
            <person name="Bekaert M."/>
        </authorList>
    </citation>
    <scope>NUCLEOTIDE SEQUENCE</scope>
    <source>
        <strain evidence="8">IoA-00</strain>
    </source>
</reference>
<evidence type="ECO:0000256" key="6">
    <source>
        <dbReference type="SAM" id="SignalP"/>
    </source>
</evidence>
<feature type="region of interest" description="Disordered" evidence="5">
    <location>
        <begin position="355"/>
        <end position="394"/>
    </location>
</feature>
<dbReference type="GO" id="GO:0006979">
    <property type="term" value="P:response to oxidative stress"/>
    <property type="evidence" value="ECO:0007669"/>
    <property type="project" value="InterPro"/>
</dbReference>
<keyword evidence="2" id="KW-0805">Transcription regulation</keyword>
<evidence type="ECO:0000313" key="9">
    <source>
        <dbReference type="Proteomes" id="UP000675881"/>
    </source>
</evidence>
<keyword evidence="9" id="KW-1185">Reference proteome</keyword>
<evidence type="ECO:0000313" key="8">
    <source>
        <dbReference type="EMBL" id="CAF2843269.1"/>
    </source>
</evidence>
<evidence type="ECO:0000259" key="7">
    <source>
        <dbReference type="Pfam" id="PF08781"/>
    </source>
</evidence>
<keyword evidence="4" id="KW-0804">Transcription</keyword>
<comment type="similarity">
    <text evidence="1">Belongs to the E2F/DP family.</text>
</comment>
<dbReference type="AlphaFoldDB" id="A0A7R8CN62"/>
<feature type="compositionally biased region" description="Polar residues" evidence="5">
    <location>
        <begin position="127"/>
        <end position="145"/>
    </location>
</feature>
<dbReference type="InterPro" id="IPR038168">
    <property type="entry name" value="TF_DP_C_sf"/>
</dbReference>
<dbReference type="GO" id="GO:0020037">
    <property type="term" value="F:heme binding"/>
    <property type="evidence" value="ECO:0007669"/>
    <property type="project" value="InterPro"/>
</dbReference>
<keyword evidence="6" id="KW-0732">Signal</keyword>
<sequence length="394" mass="42515">MFLMSNKLWILSWILLGQCNGQSLYKSQEKDDFVAGDGRCQAHSTILAMHVIWFREHNRIANALGPLLKHYIHHLDEWEQDEIIFQNMIMKRRFSDILLTKPTTGYYDPNSQFATSLAAATSGGSRTDGNASISAGSNSMNSLNDKNFGGNNNSVGGNESTSSPIPSSLASAVAAATTPAAAQAAAQAAAAAQQQQQQPFSLNTFAPQHQAAIPAPYAYYFGPGLQAYGSGVYPAGPMNVVPTGAGGNASTQFQKTGYGSRKKLDGWVYLPILYKKLSLLSWIKQKKIERIKAKTHQLQDLILQVLKRMGLSFGLENGNVGVEDLAKARAMVPRALEQYVIQLAENGPGSCVGMPSVTDPLDLNSMPPSVGGRSQDSDVENQSELETDSDVDVN</sequence>
<name>A0A7R8CN62_LEPSM</name>
<dbReference type="InterPro" id="IPR014889">
    <property type="entry name" value="Transc_factor_DP_C"/>
</dbReference>
<dbReference type="InterPro" id="IPR010255">
    <property type="entry name" value="Haem_peroxidase_sf"/>
</dbReference>
<dbReference type="GO" id="GO:0004601">
    <property type="term" value="F:peroxidase activity"/>
    <property type="evidence" value="ECO:0007669"/>
    <property type="project" value="InterPro"/>
</dbReference>
<accession>A0A7R8CN62</accession>
<dbReference type="EMBL" id="HG994593">
    <property type="protein sequence ID" value="CAF2843269.1"/>
    <property type="molecule type" value="Genomic_DNA"/>
</dbReference>
<feature type="region of interest" description="Disordered" evidence="5">
    <location>
        <begin position="124"/>
        <end position="166"/>
    </location>
</feature>
<organism evidence="8 9">
    <name type="scientific">Lepeophtheirus salmonis</name>
    <name type="common">Salmon louse</name>
    <name type="synonym">Caligus salmonis</name>
    <dbReference type="NCBI Taxonomy" id="72036"/>
    <lineage>
        <taxon>Eukaryota</taxon>
        <taxon>Metazoa</taxon>
        <taxon>Ecdysozoa</taxon>
        <taxon>Arthropoda</taxon>
        <taxon>Crustacea</taxon>
        <taxon>Multicrustacea</taxon>
        <taxon>Hexanauplia</taxon>
        <taxon>Copepoda</taxon>
        <taxon>Siphonostomatoida</taxon>
        <taxon>Caligidae</taxon>
        <taxon>Lepeophtheirus</taxon>
    </lineage>
</organism>
<feature type="signal peptide" evidence="6">
    <location>
        <begin position="1"/>
        <end position="21"/>
    </location>
</feature>
<dbReference type="Gene3D" id="1.10.640.10">
    <property type="entry name" value="Haem peroxidase domain superfamily, animal type"/>
    <property type="match status" value="1"/>
</dbReference>